<keyword evidence="7" id="KW-1185">Reference proteome</keyword>
<proteinExistence type="predicted"/>
<evidence type="ECO:0000259" key="5">
    <source>
        <dbReference type="PROSITE" id="PS50977"/>
    </source>
</evidence>
<dbReference type="EMBL" id="JAUSUT010000001">
    <property type="protein sequence ID" value="MDQ0378334.1"/>
    <property type="molecule type" value="Genomic_DNA"/>
</dbReference>
<dbReference type="PANTHER" id="PTHR30055:SF238">
    <property type="entry name" value="MYCOFACTOCIN BIOSYNTHESIS TRANSCRIPTIONAL REGULATOR MFTR-RELATED"/>
    <property type="match status" value="1"/>
</dbReference>
<evidence type="ECO:0000313" key="7">
    <source>
        <dbReference type="Proteomes" id="UP001229651"/>
    </source>
</evidence>
<dbReference type="InterPro" id="IPR050109">
    <property type="entry name" value="HTH-type_TetR-like_transc_reg"/>
</dbReference>
<evidence type="ECO:0000256" key="3">
    <source>
        <dbReference type="ARBA" id="ARBA00023163"/>
    </source>
</evidence>
<keyword evidence="3" id="KW-0804">Transcription</keyword>
<dbReference type="Gene3D" id="1.10.357.10">
    <property type="entry name" value="Tetracycline Repressor, domain 2"/>
    <property type="match status" value="1"/>
</dbReference>
<dbReference type="InterPro" id="IPR041347">
    <property type="entry name" value="MftR_C"/>
</dbReference>
<feature type="DNA-binding region" description="H-T-H motif" evidence="4">
    <location>
        <begin position="36"/>
        <end position="55"/>
    </location>
</feature>
<comment type="caution">
    <text evidence="6">The sequence shown here is derived from an EMBL/GenBank/DDBJ whole genome shotgun (WGS) entry which is preliminary data.</text>
</comment>
<evidence type="ECO:0000313" key="6">
    <source>
        <dbReference type="EMBL" id="MDQ0378334.1"/>
    </source>
</evidence>
<dbReference type="Pfam" id="PF17754">
    <property type="entry name" value="TetR_C_14"/>
    <property type="match status" value="1"/>
</dbReference>
<evidence type="ECO:0000256" key="2">
    <source>
        <dbReference type="ARBA" id="ARBA00023125"/>
    </source>
</evidence>
<sequence>MSQPTGLRERKKEATREALRHAAITLYRRHGPDGVTVEDICAAVGVSARTFFNYFTTKDEAALSLDIAAATLGQRILDRPAGEAPLTALREVFAGRFAELAATEVWSERTLLLREHPELVPRVAQANRALEEAVAQALATRTGLPGDDLYVRTTAAAAIGANRSAIGCWQPGSPPDLVTLFHRAMDVLESAFTPPRGSAGGGPGRPA</sequence>
<gene>
    <name evidence="6" type="ORF">FB470_002328</name>
</gene>
<dbReference type="PROSITE" id="PS50977">
    <property type="entry name" value="HTH_TETR_2"/>
    <property type="match status" value="1"/>
</dbReference>
<dbReference type="Proteomes" id="UP001229651">
    <property type="component" value="Unassembled WGS sequence"/>
</dbReference>
<keyword evidence="1" id="KW-0805">Transcription regulation</keyword>
<evidence type="ECO:0000256" key="4">
    <source>
        <dbReference type="PROSITE-ProRule" id="PRU00335"/>
    </source>
</evidence>
<dbReference type="Pfam" id="PF00440">
    <property type="entry name" value="TetR_N"/>
    <property type="match status" value="1"/>
</dbReference>
<dbReference type="InterPro" id="IPR009057">
    <property type="entry name" value="Homeodomain-like_sf"/>
</dbReference>
<accession>A0ABU0ESQ0</accession>
<protein>
    <submittedName>
        <fullName evidence="6">AcrR family transcriptional regulator</fullName>
    </submittedName>
</protein>
<keyword evidence="2 4" id="KW-0238">DNA-binding</keyword>
<dbReference type="RefSeq" id="WP_306991007.1">
    <property type="nucleotide sequence ID" value="NZ_JAUSUT010000001.1"/>
</dbReference>
<dbReference type="PANTHER" id="PTHR30055">
    <property type="entry name" value="HTH-TYPE TRANSCRIPTIONAL REGULATOR RUTR"/>
    <property type="match status" value="1"/>
</dbReference>
<name>A0ABU0ESQ0_9PSEU</name>
<dbReference type="Gene3D" id="1.10.10.60">
    <property type="entry name" value="Homeodomain-like"/>
    <property type="match status" value="1"/>
</dbReference>
<feature type="domain" description="HTH tetR-type" evidence="5">
    <location>
        <begin position="13"/>
        <end position="73"/>
    </location>
</feature>
<dbReference type="SUPFAM" id="SSF46689">
    <property type="entry name" value="Homeodomain-like"/>
    <property type="match status" value="1"/>
</dbReference>
<reference evidence="6 7" key="1">
    <citation type="submission" date="2023-07" db="EMBL/GenBank/DDBJ databases">
        <title>Sequencing the genomes of 1000 actinobacteria strains.</title>
        <authorList>
            <person name="Klenk H.-P."/>
        </authorList>
    </citation>
    <scope>NUCLEOTIDE SEQUENCE [LARGE SCALE GENOMIC DNA]</scope>
    <source>
        <strain evidence="6 7">DSM 45805</strain>
    </source>
</reference>
<organism evidence="6 7">
    <name type="scientific">Amycolatopsis thermophila</name>
    <dbReference type="NCBI Taxonomy" id="206084"/>
    <lineage>
        <taxon>Bacteria</taxon>
        <taxon>Bacillati</taxon>
        <taxon>Actinomycetota</taxon>
        <taxon>Actinomycetes</taxon>
        <taxon>Pseudonocardiales</taxon>
        <taxon>Pseudonocardiaceae</taxon>
        <taxon>Amycolatopsis</taxon>
    </lineage>
</organism>
<evidence type="ECO:0000256" key="1">
    <source>
        <dbReference type="ARBA" id="ARBA00023015"/>
    </source>
</evidence>
<dbReference type="InterPro" id="IPR001647">
    <property type="entry name" value="HTH_TetR"/>
</dbReference>